<dbReference type="AlphaFoldDB" id="A0A2Z7BZL9"/>
<name>A0A2Z7BZL9_9LAMI</name>
<organism evidence="1 2">
    <name type="scientific">Dorcoceras hygrometricum</name>
    <dbReference type="NCBI Taxonomy" id="472368"/>
    <lineage>
        <taxon>Eukaryota</taxon>
        <taxon>Viridiplantae</taxon>
        <taxon>Streptophyta</taxon>
        <taxon>Embryophyta</taxon>
        <taxon>Tracheophyta</taxon>
        <taxon>Spermatophyta</taxon>
        <taxon>Magnoliopsida</taxon>
        <taxon>eudicotyledons</taxon>
        <taxon>Gunneridae</taxon>
        <taxon>Pentapetalae</taxon>
        <taxon>asterids</taxon>
        <taxon>lamiids</taxon>
        <taxon>Lamiales</taxon>
        <taxon>Gesneriaceae</taxon>
        <taxon>Didymocarpoideae</taxon>
        <taxon>Trichosporeae</taxon>
        <taxon>Loxocarpinae</taxon>
        <taxon>Dorcoceras</taxon>
    </lineage>
</organism>
<accession>A0A2Z7BZL9</accession>
<evidence type="ECO:0000313" key="1">
    <source>
        <dbReference type="EMBL" id="KZV40073.1"/>
    </source>
</evidence>
<dbReference type="EMBL" id="KV000664">
    <property type="protein sequence ID" value="KZV40073.1"/>
    <property type="molecule type" value="Genomic_DNA"/>
</dbReference>
<proteinExistence type="predicted"/>
<sequence length="152" mass="16619">MTLNKWNDVVCETTKCMTSSTAEYNDIMQQLVTVEYKQHKATADDSTIQQLFTKLMQQLMTNFGVATAKRRLCHQLFSIKPDFIMIQLTTTDYTVSSGGRSSNQSTTGNVIPPSICTRRSDGFYHDQILLIKTIGTSPITVAAGQGGGAAAA</sequence>
<dbReference type="Proteomes" id="UP000250235">
    <property type="component" value="Unassembled WGS sequence"/>
</dbReference>
<protein>
    <submittedName>
        <fullName evidence="1">Uncharacterized protein</fullName>
    </submittedName>
</protein>
<reference evidence="1 2" key="1">
    <citation type="journal article" date="2015" name="Proc. Natl. Acad. Sci. U.S.A.">
        <title>The resurrection genome of Boea hygrometrica: A blueprint for survival of dehydration.</title>
        <authorList>
            <person name="Xiao L."/>
            <person name="Yang G."/>
            <person name="Zhang L."/>
            <person name="Yang X."/>
            <person name="Zhao S."/>
            <person name="Ji Z."/>
            <person name="Zhou Q."/>
            <person name="Hu M."/>
            <person name="Wang Y."/>
            <person name="Chen M."/>
            <person name="Xu Y."/>
            <person name="Jin H."/>
            <person name="Xiao X."/>
            <person name="Hu G."/>
            <person name="Bao F."/>
            <person name="Hu Y."/>
            <person name="Wan P."/>
            <person name="Li L."/>
            <person name="Deng X."/>
            <person name="Kuang T."/>
            <person name="Xiang C."/>
            <person name="Zhu J.K."/>
            <person name="Oliver M.J."/>
            <person name="He Y."/>
        </authorList>
    </citation>
    <scope>NUCLEOTIDE SEQUENCE [LARGE SCALE GENOMIC DNA]</scope>
    <source>
        <strain evidence="2">cv. XS01</strain>
    </source>
</reference>
<evidence type="ECO:0000313" key="2">
    <source>
        <dbReference type="Proteomes" id="UP000250235"/>
    </source>
</evidence>
<gene>
    <name evidence="1" type="ORF">F511_28491</name>
</gene>
<keyword evidence="2" id="KW-1185">Reference proteome</keyword>